<dbReference type="Gene3D" id="2.40.160.50">
    <property type="entry name" value="membrane protein fhac: a member of the omp85/tpsb transporter family"/>
    <property type="match status" value="1"/>
</dbReference>
<proteinExistence type="predicted"/>
<organism evidence="1 2">
    <name type="scientific">Ramlibacter agri</name>
    <dbReference type="NCBI Taxonomy" id="2728837"/>
    <lineage>
        <taxon>Bacteria</taxon>
        <taxon>Pseudomonadati</taxon>
        <taxon>Pseudomonadota</taxon>
        <taxon>Betaproteobacteria</taxon>
        <taxon>Burkholderiales</taxon>
        <taxon>Comamonadaceae</taxon>
        <taxon>Ramlibacter</taxon>
    </lineage>
</organism>
<evidence type="ECO:0000313" key="2">
    <source>
        <dbReference type="Proteomes" id="UP000541185"/>
    </source>
</evidence>
<evidence type="ECO:0000313" key="1">
    <source>
        <dbReference type="EMBL" id="NML42228.1"/>
    </source>
</evidence>
<comment type="caution">
    <text evidence="1">The sequence shown here is derived from an EMBL/GenBank/DDBJ whole genome shotgun (WGS) entry which is preliminary data.</text>
</comment>
<sequence>MQFSVRLALCTLLLVLPWGARADFLEGFRDKEDGRIDLSDWLLDRKGVLPVPIFITEPAVGYGGGLVALFFRQSMAEKAQQAKESGKMTPPDIYAIGGAATENGTKAAFAGGMVTSDDGRWRWRGGIAKIDANLDFYGIGGNRGPLRYNLQGIASVQHGMMRIGQSDTWFVARWNYLDLDNRFGSEQSTAIFGPIVRSNTASGLGVSIETDTRDTIFTPSRGWTGSLDLTFYNPSWGSDTTFQSYRAHVFAYWPVAKSLVLAGRADARAANGSVPFFMLPYIDLRGVPLGRLQDERTGVLETELRWNLDARWALIGFLGAGRAWGTNTSFSEGAGTVSKGVGFRYMLARRMGLYAGVDWAWSTQDHAWYLTVGSAWR</sequence>
<dbReference type="AlphaFoldDB" id="A0A848H362"/>
<dbReference type="RefSeq" id="WP_169416448.1">
    <property type="nucleotide sequence ID" value="NZ_JABBFX010000001.1"/>
</dbReference>
<keyword evidence="2" id="KW-1185">Reference proteome</keyword>
<accession>A0A848H362</accession>
<name>A0A848H362_9BURK</name>
<dbReference type="Proteomes" id="UP000541185">
    <property type="component" value="Unassembled WGS sequence"/>
</dbReference>
<protein>
    <submittedName>
        <fullName evidence="1">BamA/TamA family outer membrane protein</fullName>
    </submittedName>
</protein>
<reference evidence="1 2" key="1">
    <citation type="submission" date="2020-04" db="EMBL/GenBank/DDBJ databases">
        <title>Ramlibacter sp. G-1-2-2 isolated from soil.</title>
        <authorList>
            <person name="Dahal R.H."/>
        </authorList>
    </citation>
    <scope>NUCLEOTIDE SEQUENCE [LARGE SCALE GENOMIC DNA]</scope>
    <source>
        <strain evidence="1 2">G-1-2-2</strain>
    </source>
</reference>
<dbReference type="EMBL" id="JABBFX010000001">
    <property type="protein sequence ID" value="NML42228.1"/>
    <property type="molecule type" value="Genomic_DNA"/>
</dbReference>
<gene>
    <name evidence="1" type="ORF">HHL11_00610</name>
</gene>